<evidence type="ECO:0000313" key="2">
    <source>
        <dbReference type="Proteomes" id="UP000499080"/>
    </source>
</evidence>
<reference evidence="1 2" key="1">
    <citation type="journal article" date="2019" name="Sci. Rep.">
        <title>Orb-weaving spider Araneus ventricosus genome elucidates the spidroin gene catalogue.</title>
        <authorList>
            <person name="Kono N."/>
            <person name="Nakamura H."/>
            <person name="Ohtoshi R."/>
            <person name="Moran D.A.P."/>
            <person name="Shinohara A."/>
            <person name="Yoshida Y."/>
            <person name="Fujiwara M."/>
            <person name="Mori M."/>
            <person name="Tomita M."/>
            <person name="Arakawa K."/>
        </authorList>
    </citation>
    <scope>NUCLEOTIDE SEQUENCE [LARGE SCALE GENOMIC DNA]</scope>
</reference>
<accession>A0A4Y2WK53</accession>
<dbReference type="Proteomes" id="UP000499080">
    <property type="component" value="Unassembled WGS sequence"/>
</dbReference>
<dbReference type="EMBL" id="BGPR01061263">
    <property type="protein sequence ID" value="GBO36974.1"/>
    <property type="molecule type" value="Genomic_DNA"/>
</dbReference>
<organism evidence="1 2">
    <name type="scientific">Araneus ventricosus</name>
    <name type="common">Orbweaver spider</name>
    <name type="synonym">Epeira ventricosa</name>
    <dbReference type="NCBI Taxonomy" id="182803"/>
    <lineage>
        <taxon>Eukaryota</taxon>
        <taxon>Metazoa</taxon>
        <taxon>Ecdysozoa</taxon>
        <taxon>Arthropoda</taxon>
        <taxon>Chelicerata</taxon>
        <taxon>Arachnida</taxon>
        <taxon>Araneae</taxon>
        <taxon>Araneomorphae</taxon>
        <taxon>Entelegynae</taxon>
        <taxon>Araneoidea</taxon>
        <taxon>Araneidae</taxon>
        <taxon>Araneus</taxon>
    </lineage>
</organism>
<dbReference type="OrthoDB" id="6766291at2759"/>
<protein>
    <submittedName>
        <fullName evidence="1">Uncharacterized protein</fullName>
    </submittedName>
</protein>
<dbReference type="InterPro" id="IPR036397">
    <property type="entry name" value="RNaseH_sf"/>
</dbReference>
<gene>
    <name evidence="1" type="ORF">AVEN_77775_1</name>
</gene>
<comment type="caution">
    <text evidence="1">The sequence shown here is derived from an EMBL/GenBank/DDBJ whole genome shotgun (WGS) entry which is preliminary data.</text>
</comment>
<dbReference type="PANTHER" id="PTHR47326:SF1">
    <property type="entry name" value="HTH PSQ-TYPE DOMAIN-CONTAINING PROTEIN"/>
    <property type="match status" value="1"/>
</dbReference>
<proteinExistence type="predicted"/>
<keyword evidence="2" id="KW-1185">Reference proteome</keyword>
<evidence type="ECO:0000313" key="1">
    <source>
        <dbReference type="EMBL" id="GBO36974.1"/>
    </source>
</evidence>
<dbReference type="PANTHER" id="PTHR47326">
    <property type="entry name" value="TRANSPOSABLE ELEMENT TC3 TRANSPOSASE-LIKE PROTEIN"/>
    <property type="match status" value="1"/>
</dbReference>
<sequence length="107" mass="12164">MFQHWLFPQIQQDRGDFICTQDGASLYFNHDIQQYLNDTNLTPCDFYLWGNIKDSLYVPPASLQDFRDRIVTAVSSVTNQGPISPCVARNGLPICRITNGAHVECIK</sequence>
<name>A0A4Y2WK53_ARAVE</name>
<dbReference type="AlphaFoldDB" id="A0A4Y2WK53"/>
<dbReference type="GO" id="GO:0003676">
    <property type="term" value="F:nucleic acid binding"/>
    <property type="evidence" value="ECO:0007669"/>
    <property type="project" value="InterPro"/>
</dbReference>
<dbReference type="Gene3D" id="3.30.420.10">
    <property type="entry name" value="Ribonuclease H-like superfamily/Ribonuclease H"/>
    <property type="match status" value="1"/>
</dbReference>